<proteinExistence type="predicted"/>
<accession>A0AAE1D491</accession>
<protein>
    <submittedName>
        <fullName evidence="1">Uncharacterized protein</fullName>
    </submittedName>
</protein>
<name>A0AAE1D491_9GAST</name>
<gene>
    <name evidence="1" type="ORF">RRG08_018485</name>
</gene>
<comment type="caution">
    <text evidence="1">The sequence shown here is derived from an EMBL/GenBank/DDBJ whole genome shotgun (WGS) entry which is preliminary data.</text>
</comment>
<evidence type="ECO:0000313" key="1">
    <source>
        <dbReference type="EMBL" id="KAK3756225.1"/>
    </source>
</evidence>
<dbReference type="Proteomes" id="UP001283361">
    <property type="component" value="Unassembled WGS sequence"/>
</dbReference>
<reference evidence="1" key="1">
    <citation type="journal article" date="2023" name="G3 (Bethesda)">
        <title>A reference genome for the long-term kleptoplast-retaining sea slug Elysia crispata morphotype clarki.</title>
        <authorList>
            <person name="Eastman K.E."/>
            <person name="Pendleton A.L."/>
            <person name="Shaikh M.A."/>
            <person name="Suttiyut T."/>
            <person name="Ogas R."/>
            <person name="Tomko P."/>
            <person name="Gavelis G."/>
            <person name="Widhalm J.R."/>
            <person name="Wisecaver J.H."/>
        </authorList>
    </citation>
    <scope>NUCLEOTIDE SEQUENCE</scope>
    <source>
        <strain evidence="1">ECLA1</strain>
    </source>
</reference>
<dbReference type="AlphaFoldDB" id="A0AAE1D491"/>
<organism evidence="1 2">
    <name type="scientific">Elysia crispata</name>
    <name type="common">lettuce slug</name>
    <dbReference type="NCBI Taxonomy" id="231223"/>
    <lineage>
        <taxon>Eukaryota</taxon>
        <taxon>Metazoa</taxon>
        <taxon>Spiralia</taxon>
        <taxon>Lophotrochozoa</taxon>
        <taxon>Mollusca</taxon>
        <taxon>Gastropoda</taxon>
        <taxon>Heterobranchia</taxon>
        <taxon>Euthyneura</taxon>
        <taxon>Panpulmonata</taxon>
        <taxon>Sacoglossa</taxon>
        <taxon>Placobranchoidea</taxon>
        <taxon>Plakobranchidae</taxon>
        <taxon>Elysia</taxon>
    </lineage>
</organism>
<sequence>MNVRLASMELVVNRPVVSTVLGHRATVAISLEIVTEGVSQAISWGNVTKYAVSPHTVRTVAKTVATPV</sequence>
<keyword evidence="2" id="KW-1185">Reference proteome</keyword>
<evidence type="ECO:0000313" key="2">
    <source>
        <dbReference type="Proteomes" id="UP001283361"/>
    </source>
</evidence>
<dbReference type="EMBL" id="JAWDGP010005531">
    <property type="protein sequence ID" value="KAK3756225.1"/>
    <property type="molecule type" value="Genomic_DNA"/>
</dbReference>